<dbReference type="OrthoDB" id="62798at2759"/>
<keyword evidence="4" id="KW-1185">Reference proteome</keyword>
<sequence>MSKKTSIPIFLFTFNCAKTNQATQDLEDALGRAYPQAHPPPSLLVFGFQEICSVIDSTSYATVNQHVIQMNDFLLGSLSARYGSDYSFSTVGINHTGSVALIVITPYPSKVSQVKTANMSCGRLLSSTKGGAGVRLKLRVKESENPVGFTFVAAHFMAAEGEKYLLRRNQNYLTLLQGMDFGDGFGVIKPRFHCFFMGDLNYRASGGFHGKHRPSSRASESERLISDFESTDELSIYRTAGEVFWGFEEPPVTFKPTYKFKVGTSEYTSKRVPSWCDRILYQNYTEEYHDTTEPLERVLEYNSIPSLKTSDHIPVYLNIEVPTDPPLSIVNNRGYLIDASGISVDNIYLKPTKLTSYYSKFGIATDVVFRAVLLGLLTNTGRIVLAVLVLFLVWVFRF</sequence>
<gene>
    <name evidence="3" type="ORF">KUCA_T00003928001</name>
</gene>
<dbReference type="AlphaFoldDB" id="W6MNU5"/>
<dbReference type="GeneID" id="34521328"/>
<dbReference type="HOGENOM" id="CLU_025224_2_1_1"/>
<dbReference type="SMART" id="SM00128">
    <property type="entry name" value="IPPc"/>
    <property type="match status" value="1"/>
</dbReference>
<feature type="domain" description="Inositol polyphosphate-related phosphatase" evidence="2">
    <location>
        <begin position="5"/>
        <end position="327"/>
    </location>
</feature>
<keyword evidence="1" id="KW-1133">Transmembrane helix</keyword>
<dbReference type="InterPro" id="IPR036691">
    <property type="entry name" value="Endo/exonu/phosph_ase_sf"/>
</dbReference>
<dbReference type="Pfam" id="PF22669">
    <property type="entry name" value="Exo_endo_phos2"/>
    <property type="match status" value="1"/>
</dbReference>
<dbReference type="GO" id="GO:0046856">
    <property type="term" value="P:phosphatidylinositol dephosphorylation"/>
    <property type="evidence" value="ECO:0007669"/>
    <property type="project" value="InterPro"/>
</dbReference>
<dbReference type="InterPro" id="IPR046985">
    <property type="entry name" value="IP5"/>
</dbReference>
<dbReference type="Proteomes" id="UP000019384">
    <property type="component" value="Unassembled WGS sequence"/>
</dbReference>
<dbReference type="InterPro" id="IPR000300">
    <property type="entry name" value="IPPc"/>
</dbReference>
<feature type="transmembrane region" description="Helical" evidence="1">
    <location>
        <begin position="367"/>
        <end position="396"/>
    </location>
</feature>
<evidence type="ECO:0000256" key="1">
    <source>
        <dbReference type="SAM" id="Phobius"/>
    </source>
</evidence>
<organism evidence="3 4">
    <name type="scientific">Kuraishia capsulata CBS 1993</name>
    <dbReference type="NCBI Taxonomy" id="1382522"/>
    <lineage>
        <taxon>Eukaryota</taxon>
        <taxon>Fungi</taxon>
        <taxon>Dikarya</taxon>
        <taxon>Ascomycota</taxon>
        <taxon>Saccharomycotina</taxon>
        <taxon>Pichiomycetes</taxon>
        <taxon>Pichiales</taxon>
        <taxon>Pichiaceae</taxon>
        <taxon>Kuraishia</taxon>
    </lineage>
</organism>
<dbReference type="PANTHER" id="PTHR11200">
    <property type="entry name" value="INOSITOL 5-PHOSPHATASE"/>
    <property type="match status" value="1"/>
</dbReference>
<protein>
    <recommendedName>
        <fullName evidence="2">Inositol polyphosphate-related phosphatase domain-containing protein</fullName>
    </recommendedName>
</protein>
<evidence type="ECO:0000259" key="2">
    <source>
        <dbReference type="SMART" id="SM00128"/>
    </source>
</evidence>
<dbReference type="PANTHER" id="PTHR11200:SF275">
    <property type="entry name" value="LD06095P"/>
    <property type="match status" value="1"/>
</dbReference>
<dbReference type="SUPFAM" id="SSF56219">
    <property type="entry name" value="DNase I-like"/>
    <property type="match status" value="1"/>
</dbReference>
<dbReference type="Gene3D" id="3.60.10.10">
    <property type="entry name" value="Endonuclease/exonuclease/phosphatase"/>
    <property type="match status" value="1"/>
</dbReference>
<accession>W6MNU5</accession>
<name>W6MNU5_9ASCO</name>
<dbReference type="STRING" id="1382522.W6MNU5"/>
<reference evidence="3" key="1">
    <citation type="submission" date="2013-12" db="EMBL/GenBank/DDBJ databases">
        <authorList>
            <person name="Genoscope - CEA"/>
        </authorList>
    </citation>
    <scope>NUCLEOTIDE SEQUENCE</scope>
    <source>
        <strain evidence="3">CBS 1993</strain>
    </source>
</reference>
<evidence type="ECO:0000313" key="4">
    <source>
        <dbReference type="Proteomes" id="UP000019384"/>
    </source>
</evidence>
<evidence type="ECO:0000313" key="3">
    <source>
        <dbReference type="EMBL" id="CDK27948.1"/>
    </source>
</evidence>
<reference evidence="3" key="2">
    <citation type="submission" date="2014-02" db="EMBL/GenBank/DDBJ databases">
        <title>Complete DNA sequence of /Kuraishia capsulata/ illustrates novel genomic features among budding yeasts (/Saccharomycotina/).</title>
        <authorList>
            <person name="Morales L."/>
            <person name="Noel B."/>
            <person name="Porcel B."/>
            <person name="Marcet-Houben M."/>
            <person name="Hullo M-F."/>
            <person name="Sacerdot C."/>
            <person name="Tekaia F."/>
            <person name="Leh-Louis V."/>
            <person name="Despons L."/>
            <person name="Khanna V."/>
            <person name="Aury J-M."/>
            <person name="Barbe V."/>
            <person name="Couloux A."/>
            <person name="Labadie K."/>
            <person name="Pelletier E."/>
            <person name="Souciet J-L."/>
            <person name="Boekhout T."/>
            <person name="Gabaldon T."/>
            <person name="Wincker P."/>
            <person name="Dujon B."/>
        </authorList>
    </citation>
    <scope>NUCLEOTIDE SEQUENCE</scope>
    <source>
        <strain evidence="3">CBS 1993</strain>
    </source>
</reference>
<dbReference type="RefSeq" id="XP_022459940.1">
    <property type="nucleotide sequence ID" value="XM_022602392.1"/>
</dbReference>
<dbReference type="EMBL" id="HG793128">
    <property type="protein sequence ID" value="CDK27948.1"/>
    <property type="molecule type" value="Genomic_DNA"/>
</dbReference>
<keyword evidence="1" id="KW-0812">Transmembrane</keyword>
<keyword evidence="1" id="KW-0472">Membrane</keyword>
<proteinExistence type="predicted"/>
<dbReference type="GO" id="GO:0004439">
    <property type="term" value="F:phosphatidylinositol-4,5-bisphosphate 5-phosphatase activity"/>
    <property type="evidence" value="ECO:0007669"/>
    <property type="project" value="TreeGrafter"/>
</dbReference>